<dbReference type="InterPro" id="IPR027417">
    <property type="entry name" value="P-loop_NTPase"/>
</dbReference>
<dbReference type="PROSITE" id="PS50880">
    <property type="entry name" value="TOPRIM"/>
    <property type="match status" value="1"/>
</dbReference>
<dbReference type="PANTHER" id="PTHR30313">
    <property type="entry name" value="DNA PRIMASE"/>
    <property type="match status" value="1"/>
</dbReference>
<dbReference type="InterPro" id="IPR037068">
    <property type="entry name" value="DNA_primase_core_N_sf"/>
</dbReference>
<dbReference type="SUPFAM" id="SSF52540">
    <property type="entry name" value="P-loop containing nucleoside triphosphate hydrolases"/>
    <property type="match status" value="1"/>
</dbReference>
<reference evidence="2 3" key="1">
    <citation type="submission" date="2020-02" db="EMBL/GenBank/DDBJ databases">
        <title>Draft genome sequence of two Spirosoma agri KCTC 52727 and Spirosoma terrae KCTC 52035.</title>
        <authorList>
            <person name="Rojas J."/>
            <person name="Ambika Manirajan B."/>
            <person name="Suarez C."/>
            <person name="Ratering S."/>
            <person name="Schnell S."/>
        </authorList>
    </citation>
    <scope>NUCLEOTIDE SEQUENCE [LARGE SCALE GENOMIC DNA]</scope>
    <source>
        <strain evidence="2 3">KCTC 52035</strain>
    </source>
</reference>
<dbReference type="GO" id="GO:0005524">
    <property type="term" value="F:ATP binding"/>
    <property type="evidence" value="ECO:0007669"/>
    <property type="project" value="InterPro"/>
</dbReference>
<dbReference type="InterPro" id="IPR007694">
    <property type="entry name" value="DNA_helicase_DnaB-like_C"/>
</dbReference>
<dbReference type="CDD" id="cd01029">
    <property type="entry name" value="TOPRIM_primases"/>
    <property type="match status" value="1"/>
</dbReference>
<dbReference type="Gene3D" id="3.40.1360.10">
    <property type="match status" value="1"/>
</dbReference>
<protein>
    <recommendedName>
        <fullName evidence="1">Toprim domain-containing protein</fullName>
    </recommendedName>
</protein>
<dbReference type="GO" id="GO:0003678">
    <property type="term" value="F:DNA helicase activity"/>
    <property type="evidence" value="ECO:0007669"/>
    <property type="project" value="InterPro"/>
</dbReference>
<dbReference type="PANTHER" id="PTHR30313:SF2">
    <property type="entry name" value="DNA PRIMASE"/>
    <property type="match status" value="1"/>
</dbReference>
<name>A0A6L9LBF4_9BACT</name>
<dbReference type="Pfam" id="PF13155">
    <property type="entry name" value="Toprim_2"/>
    <property type="match status" value="1"/>
</dbReference>
<dbReference type="EMBL" id="JAAFZH010000008">
    <property type="protein sequence ID" value="NDU96857.1"/>
    <property type="molecule type" value="Genomic_DNA"/>
</dbReference>
<dbReference type="Proteomes" id="UP000474175">
    <property type="component" value="Unassembled WGS sequence"/>
</dbReference>
<dbReference type="Gene3D" id="3.90.980.10">
    <property type="entry name" value="DNA primase, catalytic core, N-terminal domain"/>
    <property type="match status" value="1"/>
</dbReference>
<sequence>MNPTTELLQNEIYPALFGVLPYALPEFEFIKIANGYKSTTTRKITGEEGDSRGKVYVYEHSPGYIKDYRVGSLSLWDYVQERDGLTEAKDVVRRLAEMAGVVLPEQQLTPEEADRIRQARRLADTWECANDYFIDCLSGLTNEQAASDRATKVRQYLLKPLSENGRGYGTDVLRLPGQERDRESIKLELGFMPGLSLLKEHLTSKGFSESEIQAITATIDNPQIGSQNVLSFPYRDHTGRIRGMAFRTIERGIEPKYLYSRFGQGERASILFNLKAVSKDTDLVIVESPLDALHAAALGIKNVTALGGSGDTLNKSQISLAIRLGMRKITLMLDNDSEDGVERAGAKGTDSAIAFLQKEFPTLRIYVGQYPAGVKDLDELLATQGKEVFYQVKENAIAAWRYQLDRIFTQYAALQPENGYLGDKEQDAMIGDIVSTAAKLTTIDRDSFISAFVSDRGVQALGISRNSVDQTVEAIRKAELNKKQSEDLQGLLRDAKKAGDSGSTGEALDLLDKRAREIKSVNKADTFAALTAVSSEDEIKRRIASRPESLDSGFTIDREALLIPAAAISIIAGSTSHGKSILLANLALNLAKLYPHKTFHLFSYEVDEERYLINLLNSYIGNENLAYNNRESIEHYFRGKTSIRRKDKLDPTRETTWPLFNKEMQALFDQKKEGFFRQLIDSGRLKVHYVTYDSDTLIDAIRYLSKTEPLGAVLVDYMQLIYTPTGKMRNPSRQEEIKQMCIDFKDIALETGLPLIFGAQFNREVNNLVQMHATKLGEAGDLERIADLIIGIWNNSRKYSGTPTKAELATIEERVGVDPNPNTWYVEILKRRGGRVEVWDIWDYLANAAKVSSNNK</sequence>
<proteinExistence type="predicted"/>
<dbReference type="GO" id="GO:0006269">
    <property type="term" value="P:DNA replication, synthesis of primer"/>
    <property type="evidence" value="ECO:0007669"/>
    <property type="project" value="TreeGrafter"/>
</dbReference>
<dbReference type="Pfam" id="PF03796">
    <property type="entry name" value="DnaB_C"/>
    <property type="match status" value="1"/>
</dbReference>
<evidence type="ECO:0000313" key="2">
    <source>
        <dbReference type="EMBL" id="NDU96857.1"/>
    </source>
</evidence>
<evidence type="ECO:0000259" key="1">
    <source>
        <dbReference type="PROSITE" id="PS50880"/>
    </source>
</evidence>
<dbReference type="RefSeq" id="WP_163951734.1">
    <property type="nucleotide sequence ID" value="NZ_JAAFZH010000008.1"/>
</dbReference>
<gene>
    <name evidence="2" type="ORF">GK108_18380</name>
</gene>
<evidence type="ECO:0000313" key="3">
    <source>
        <dbReference type="Proteomes" id="UP000474175"/>
    </source>
</evidence>
<keyword evidence="3" id="KW-1185">Reference proteome</keyword>
<comment type="caution">
    <text evidence="2">The sequence shown here is derived from an EMBL/GenBank/DDBJ whole genome shotgun (WGS) entry which is preliminary data.</text>
</comment>
<dbReference type="SMART" id="SM00493">
    <property type="entry name" value="TOPRIM"/>
    <property type="match status" value="1"/>
</dbReference>
<dbReference type="GO" id="GO:0005737">
    <property type="term" value="C:cytoplasm"/>
    <property type="evidence" value="ECO:0007669"/>
    <property type="project" value="TreeGrafter"/>
</dbReference>
<dbReference type="AlphaFoldDB" id="A0A6L9LBF4"/>
<dbReference type="InterPro" id="IPR034154">
    <property type="entry name" value="TOPRIM_DnaG/twinkle"/>
</dbReference>
<dbReference type="SUPFAM" id="SSF56731">
    <property type="entry name" value="DNA primase core"/>
    <property type="match status" value="1"/>
</dbReference>
<organism evidence="2 3">
    <name type="scientific">Spirosoma terrae</name>
    <dbReference type="NCBI Taxonomy" id="1968276"/>
    <lineage>
        <taxon>Bacteria</taxon>
        <taxon>Pseudomonadati</taxon>
        <taxon>Bacteroidota</taxon>
        <taxon>Cytophagia</taxon>
        <taxon>Cytophagales</taxon>
        <taxon>Cytophagaceae</taxon>
        <taxon>Spirosoma</taxon>
    </lineage>
</organism>
<accession>A0A6L9LBF4</accession>
<dbReference type="Gene3D" id="3.40.50.300">
    <property type="entry name" value="P-loop containing nucleotide triphosphate hydrolases"/>
    <property type="match status" value="1"/>
</dbReference>
<dbReference type="InterPro" id="IPR006171">
    <property type="entry name" value="TOPRIM_dom"/>
</dbReference>
<dbReference type="InterPro" id="IPR050219">
    <property type="entry name" value="DnaG_primase"/>
</dbReference>
<feature type="domain" description="Toprim" evidence="1">
    <location>
        <begin position="281"/>
        <end position="371"/>
    </location>
</feature>